<organism evidence="1 2">
    <name type="scientific">Anaerotruncus colihominis DSM 17241</name>
    <dbReference type="NCBI Taxonomy" id="445972"/>
    <lineage>
        <taxon>Bacteria</taxon>
        <taxon>Bacillati</taxon>
        <taxon>Bacillota</taxon>
        <taxon>Clostridia</taxon>
        <taxon>Eubacteriales</taxon>
        <taxon>Oscillospiraceae</taxon>
        <taxon>Anaerotruncus</taxon>
    </lineage>
</organism>
<name>B0PCZ8_9FIRM</name>
<dbReference type="AlphaFoldDB" id="B0PCZ8"/>
<evidence type="ECO:0000313" key="1">
    <source>
        <dbReference type="EMBL" id="EDS10685.1"/>
    </source>
</evidence>
<dbReference type="Proteomes" id="UP000003803">
    <property type="component" value="Unassembled WGS sequence"/>
</dbReference>
<comment type="caution">
    <text evidence="1">The sequence shown here is derived from an EMBL/GenBank/DDBJ whole genome shotgun (WGS) entry which is preliminary data.</text>
</comment>
<protein>
    <submittedName>
        <fullName evidence="1">Uncharacterized protein</fullName>
    </submittedName>
</protein>
<gene>
    <name evidence="1" type="ORF">ANACOL_02662</name>
</gene>
<sequence length="40" mass="4624">MFGDLSIRYSPLCFLPCRIQVFFLIIAENTAGREAFSHFI</sequence>
<reference evidence="1" key="2">
    <citation type="submission" date="2013-09" db="EMBL/GenBank/DDBJ databases">
        <title>Draft genome sequence of Anaerotruncus colihominis(DSM 17241).</title>
        <authorList>
            <person name="Sudarsanam P."/>
            <person name="Ley R."/>
            <person name="Guruge J."/>
            <person name="Turnbaugh P.J."/>
            <person name="Mahowald M."/>
            <person name="Liep D."/>
            <person name="Gordon J."/>
        </authorList>
    </citation>
    <scope>NUCLEOTIDE SEQUENCE</scope>
    <source>
        <strain evidence="1">DSM 17241</strain>
    </source>
</reference>
<keyword evidence="2" id="KW-1185">Reference proteome</keyword>
<accession>B0PCZ8</accession>
<evidence type="ECO:0000313" key="2">
    <source>
        <dbReference type="Proteomes" id="UP000003803"/>
    </source>
</evidence>
<dbReference type="HOGENOM" id="CLU_3283934_0_0_9"/>
<proteinExistence type="predicted"/>
<reference evidence="1" key="1">
    <citation type="submission" date="2007-11" db="EMBL/GenBank/DDBJ databases">
        <authorList>
            <person name="Fulton L."/>
            <person name="Clifton S."/>
            <person name="Fulton B."/>
            <person name="Xu J."/>
            <person name="Minx P."/>
            <person name="Pepin K.H."/>
            <person name="Johnson M."/>
            <person name="Thiruvilangam P."/>
            <person name="Bhonagiri V."/>
            <person name="Nash W.E."/>
            <person name="Mardis E.R."/>
            <person name="Wilson R.K."/>
        </authorList>
    </citation>
    <scope>NUCLEOTIDE SEQUENCE [LARGE SCALE GENOMIC DNA]</scope>
    <source>
        <strain evidence="1">DSM 17241</strain>
    </source>
</reference>
<dbReference type="EMBL" id="ABGD02000022">
    <property type="protein sequence ID" value="EDS10685.1"/>
    <property type="molecule type" value="Genomic_DNA"/>
</dbReference>